<evidence type="ECO:0000313" key="4">
    <source>
        <dbReference type="EMBL" id="MBB5874432.1"/>
    </source>
</evidence>
<name>A0A841C5T5_9ACTN</name>
<keyword evidence="2 4" id="KW-0503">Monooxygenase</keyword>
<dbReference type="SUPFAM" id="SSF51679">
    <property type="entry name" value="Bacterial luciferase-like"/>
    <property type="match status" value="1"/>
</dbReference>
<dbReference type="Gene3D" id="3.20.20.30">
    <property type="entry name" value="Luciferase-like domain"/>
    <property type="match status" value="1"/>
</dbReference>
<dbReference type="Pfam" id="PF00296">
    <property type="entry name" value="Bac_luciferase"/>
    <property type="match status" value="1"/>
</dbReference>
<dbReference type="PANTHER" id="PTHR30137:SF8">
    <property type="entry name" value="BLR5498 PROTEIN"/>
    <property type="match status" value="1"/>
</dbReference>
<dbReference type="PANTHER" id="PTHR30137">
    <property type="entry name" value="LUCIFERASE-LIKE MONOOXYGENASE"/>
    <property type="match status" value="1"/>
</dbReference>
<comment type="caution">
    <text evidence="4">The sequence shown here is derived from an EMBL/GenBank/DDBJ whole genome shotgun (WGS) entry which is preliminary data.</text>
</comment>
<dbReference type="InterPro" id="IPR011251">
    <property type="entry name" value="Luciferase-like_dom"/>
</dbReference>
<dbReference type="GO" id="GO:0004497">
    <property type="term" value="F:monooxygenase activity"/>
    <property type="evidence" value="ECO:0007669"/>
    <property type="project" value="UniProtKB-KW"/>
</dbReference>
<reference evidence="4 5" key="1">
    <citation type="submission" date="2020-08" db="EMBL/GenBank/DDBJ databases">
        <title>Sequencing the genomes of 1000 actinobacteria strains.</title>
        <authorList>
            <person name="Klenk H.-P."/>
        </authorList>
    </citation>
    <scope>NUCLEOTIDE SEQUENCE [LARGE SCALE GENOMIC DNA]</scope>
    <source>
        <strain evidence="4 5">DSM 45362</strain>
    </source>
</reference>
<dbReference type="InterPro" id="IPR036661">
    <property type="entry name" value="Luciferase-like_sf"/>
</dbReference>
<accession>A0A841C5T5</accession>
<organism evidence="4 5">
    <name type="scientific">Allocatelliglobosispora scoriae</name>
    <dbReference type="NCBI Taxonomy" id="643052"/>
    <lineage>
        <taxon>Bacteria</taxon>
        <taxon>Bacillati</taxon>
        <taxon>Actinomycetota</taxon>
        <taxon>Actinomycetes</taxon>
        <taxon>Micromonosporales</taxon>
        <taxon>Micromonosporaceae</taxon>
        <taxon>Allocatelliglobosispora</taxon>
    </lineage>
</organism>
<dbReference type="AlphaFoldDB" id="A0A841C5T5"/>
<dbReference type="GO" id="GO:0005829">
    <property type="term" value="C:cytosol"/>
    <property type="evidence" value="ECO:0007669"/>
    <property type="project" value="TreeGrafter"/>
</dbReference>
<evidence type="ECO:0000259" key="3">
    <source>
        <dbReference type="Pfam" id="PF00296"/>
    </source>
</evidence>
<dbReference type="Proteomes" id="UP000587527">
    <property type="component" value="Unassembled WGS sequence"/>
</dbReference>
<sequence>MTELFLLSFADHLADPVAGGRVTQAQRLGLVLDQAVLAEEVGFSGFAVGEHHFSDYLVSAPEIVLAMIAARTSRLTLSTAVTLLGLDDPVRVAERFGLLDQLSAGRAELVIARGVPSTRTWSAFGVDEHTVRQRTAEHLELLLSLLTEEKVSWTGPSRAPLDGVTVQPRPYRPVASRVWMGGGLSPISADLAAYHALPFMLPSSLRSPQDHLSIMERYRLGMADRGAPARVGLPIHAWVDEDGAVAWRRWRPYLQAYATFAASLRGTGPVPDAAALLAGPAVCGDPDHVARRLADLVRAMGLDRLMVVMDIGGAPADRVLAAVELFGRRVLPILSDLLATD</sequence>
<feature type="domain" description="Luciferase-like" evidence="3">
    <location>
        <begin position="19"/>
        <end position="302"/>
    </location>
</feature>
<protein>
    <submittedName>
        <fullName evidence="4">Alkanesulfonate monooxygenase SsuD/methylene tetrahydromethanopterin reductase-like flavin-dependent oxidoreductase (Luciferase family)</fullName>
    </submittedName>
</protein>
<evidence type="ECO:0000256" key="2">
    <source>
        <dbReference type="ARBA" id="ARBA00023033"/>
    </source>
</evidence>
<dbReference type="RefSeq" id="WP_184846566.1">
    <property type="nucleotide sequence ID" value="NZ_JACHMN010000003.1"/>
</dbReference>
<dbReference type="GO" id="GO:0016705">
    <property type="term" value="F:oxidoreductase activity, acting on paired donors, with incorporation or reduction of molecular oxygen"/>
    <property type="evidence" value="ECO:0007669"/>
    <property type="project" value="InterPro"/>
</dbReference>
<keyword evidence="5" id="KW-1185">Reference proteome</keyword>
<gene>
    <name evidence="4" type="ORF">F4553_007866</name>
</gene>
<proteinExistence type="predicted"/>
<dbReference type="EMBL" id="JACHMN010000003">
    <property type="protein sequence ID" value="MBB5874432.1"/>
    <property type="molecule type" value="Genomic_DNA"/>
</dbReference>
<evidence type="ECO:0000256" key="1">
    <source>
        <dbReference type="ARBA" id="ARBA00023002"/>
    </source>
</evidence>
<dbReference type="InterPro" id="IPR050766">
    <property type="entry name" value="Bact_Lucif_Oxidored"/>
</dbReference>
<keyword evidence="1" id="KW-0560">Oxidoreductase</keyword>
<evidence type="ECO:0000313" key="5">
    <source>
        <dbReference type="Proteomes" id="UP000587527"/>
    </source>
</evidence>